<dbReference type="RefSeq" id="WP_285974790.1">
    <property type="nucleotide sequence ID" value="NZ_CP127294.1"/>
</dbReference>
<name>A0A9Y2N2S8_9PSEU</name>
<organism evidence="1 2">
    <name type="scientific">Amycolatopsis carbonis</name>
    <dbReference type="NCBI Taxonomy" id="715471"/>
    <lineage>
        <taxon>Bacteria</taxon>
        <taxon>Bacillati</taxon>
        <taxon>Actinomycetota</taxon>
        <taxon>Actinomycetes</taxon>
        <taxon>Pseudonocardiales</taxon>
        <taxon>Pseudonocardiaceae</taxon>
        <taxon>Amycolatopsis</taxon>
    </lineage>
</organism>
<protein>
    <submittedName>
        <fullName evidence="1">Uncharacterized protein</fullName>
    </submittedName>
</protein>
<dbReference type="EMBL" id="CP127294">
    <property type="protein sequence ID" value="WIX84264.1"/>
    <property type="molecule type" value="Genomic_DNA"/>
</dbReference>
<proteinExistence type="predicted"/>
<reference evidence="1 2" key="1">
    <citation type="submission" date="2023-06" db="EMBL/GenBank/DDBJ databases">
        <authorList>
            <person name="Oyuntsetseg B."/>
            <person name="Kim S.B."/>
        </authorList>
    </citation>
    <scope>NUCLEOTIDE SEQUENCE [LARGE SCALE GENOMIC DNA]</scope>
    <source>
        <strain evidence="1 2">2-15</strain>
    </source>
</reference>
<dbReference type="Proteomes" id="UP001236014">
    <property type="component" value="Chromosome"/>
</dbReference>
<evidence type="ECO:0000313" key="1">
    <source>
        <dbReference type="EMBL" id="WIX84264.1"/>
    </source>
</evidence>
<evidence type="ECO:0000313" key="2">
    <source>
        <dbReference type="Proteomes" id="UP001236014"/>
    </source>
</evidence>
<sequence length="71" mass="7561">MEHPDELGAGLGVARLDLGVVADLREADAGGGALVGLVGADKSPDLDEPVVLVGLGKWWFHRSQHIRHARR</sequence>
<accession>A0A9Y2N2S8</accession>
<dbReference type="AlphaFoldDB" id="A0A9Y2N2S8"/>
<keyword evidence="2" id="KW-1185">Reference proteome</keyword>
<dbReference type="KEGG" id="acab:QRX50_08280"/>
<gene>
    <name evidence="1" type="ORF">QRX50_08280</name>
</gene>